<gene>
    <name evidence="2" type="ORF">ACFO4R_02320</name>
</gene>
<dbReference type="PANTHER" id="PTHR30383">
    <property type="entry name" value="THIOESTERASE 1/PROTEASE 1/LYSOPHOSPHOLIPASE L1"/>
    <property type="match status" value="1"/>
</dbReference>
<dbReference type="EMBL" id="JBHSHL010000007">
    <property type="protein sequence ID" value="MFC4803907.1"/>
    <property type="molecule type" value="Genomic_DNA"/>
</dbReference>
<keyword evidence="3" id="KW-1185">Reference proteome</keyword>
<evidence type="ECO:0000313" key="3">
    <source>
        <dbReference type="Proteomes" id="UP001595916"/>
    </source>
</evidence>
<dbReference type="Gene3D" id="3.40.50.1110">
    <property type="entry name" value="SGNH hydrolase"/>
    <property type="match status" value="1"/>
</dbReference>
<dbReference type="RefSeq" id="WP_379787377.1">
    <property type="nucleotide sequence ID" value="NZ_JBHSHL010000007.1"/>
</dbReference>
<name>A0ABV9QHW1_9FIRM</name>
<organism evidence="2 3">
    <name type="scientific">Filifactor villosus</name>
    <dbReference type="NCBI Taxonomy" id="29374"/>
    <lineage>
        <taxon>Bacteria</taxon>
        <taxon>Bacillati</taxon>
        <taxon>Bacillota</taxon>
        <taxon>Clostridia</taxon>
        <taxon>Peptostreptococcales</taxon>
        <taxon>Filifactoraceae</taxon>
        <taxon>Filifactor</taxon>
    </lineage>
</organism>
<dbReference type="InterPro" id="IPR051532">
    <property type="entry name" value="Ester_Hydrolysis_Enzymes"/>
</dbReference>
<proteinExistence type="predicted"/>
<accession>A0ABV9QHW1</accession>
<dbReference type="SUPFAM" id="SSF52266">
    <property type="entry name" value="SGNH hydrolase"/>
    <property type="match status" value="1"/>
</dbReference>
<dbReference type="Proteomes" id="UP001595916">
    <property type="component" value="Unassembled WGS sequence"/>
</dbReference>
<sequence length="198" mass="22734">MRLVCLGDSITYGYGVSRDGSWFALLHKALGCELINHGANGATVFDMIYFFQEEVIYEGATDLLLMGGINDLLMGRTSKTVGDRIEDIVKLCEEHGIVPKLATLIEPTEGITREWDFEEAKVRQFIQKTEEVNDRIFELCRSYGLDCIDVGSIFREIEDRDSLLMDGLHPNEEGHRKMFEYIKNFYAKYLREEGKKDE</sequence>
<evidence type="ECO:0000313" key="2">
    <source>
        <dbReference type="EMBL" id="MFC4803907.1"/>
    </source>
</evidence>
<dbReference type="InterPro" id="IPR013830">
    <property type="entry name" value="SGNH_hydro"/>
</dbReference>
<reference evidence="3" key="1">
    <citation type="journal article" date="2019" name="Int. J. Syst. Evol. Microbiol.">
        <title>The Global Catalogue of Microorganisms (GCM) 10K type strain sequencing project: providing services to taxonomists for standard genome sequencing and annotation.</title>
        <authorList>
            <consortium name="The Broad Institute Genomics Platform"/>
            <consortium name="The Broad Institute Genome Sequencing Center for Infectious Disease"/>
            <person name="Wu L."/>
            <person name="Ma J."/>
        </authorList>
    </citation>
    <scope>NUCLEOTIDE SEQUENCE [LARGE SCALE GENOMIC DNA]</scope>
    <source>
        <strain evidence="3">CCUG 46385</strain>
    </source>
</reference>
<dbReference type="PANTHER" id="PTHR30383:SF5">
    <property type="entry name" value="SGNH HYDROLASE-TYPE ESTERASE DOMAIN-CONTAINING PROTEIN"/>
    <property type="match status" value="1"/>
</dbReference>
<feature type="domain" description="SGNH hydrolase-type esterase" evidence="1">
    <location>
        <begin position="5"/>
        <end position="176"/>
    </location>
</feature>
<dbReference type="InterPro" id="IPR036514">
    <property type="entry name" value="SGNH_hydro_sf"/>
</dbReference>
<comment type="caution">
    <text evidence="2">The sequence shown here is derived from an EMBL/GenBank/DDBJ whole genome shotgun (WGS) entry which is preliminary data.</text>
</comment>
<evidence type="ECO:0000259" key="1">
    <source>
        <dbReference type="Pfam" id="PF13472"/>
    </source>
</evidence>
<protein>
    <submittedName>
        <fullName evidence="2">GDSL-type esterase/lipase family protein</fullName>
    </submittedName>
</protein>
<dbReference type="Pfam" id="PF13472">
    <property type="entry name" value="Lipase_GDSL_2"/>
    <property type="match status" value="1"/>
</dbReference>